<accession>A0A6M3L8H0</accession>
<protein>
    <submittedName>
        <fullName evidence="1">Putative structural protein</fullName>
    </submittedName>
</protein>
<sequence>MFPDGWGRKCKLTIDRTKVNSAATDFPVLCTVDNLPSEMFDADGDYPALNGGGDIRFSSDSGGAIQLPCEIVKFVTDNNPANGLAEIWVKVPTVNAAEIGGGGTDTDFYIWYNKTGETQPARNDAYGLENVWDSDYKAVYHCSDATTSTTLDSTSNLNHITKKAANTPSEIAGKWSAALGQDFDTDEYMSAPDDVSLDGMQKLTLSCWCYANSFRAAGSKYNILINKWISGGTDAAYLGPFIWTSKWGYYLGGASAYGGNLSIGAPAISTWYYINLTYDGSVATNNTYLWQNTTPYGVYSHNLGTLDNCTDLLYIGNFRTLSDYNWDGIIDEVRISAKKRDAWIITEYNNQNDPATFISVGTPTGQYIPKVIIIN</sequence>
<evidence type="ECO:0000313" key="1">
    <source>
        <dbReference type="EMBL" id="QJA90092.1"/>
    </source>
</evidence>
<dbReference type="Pfam" id="PF13385">
    <property type="entry name" value="Laminin_G_3"/>
    <property type="match status" value="1"/>
</dbReference>
<dbReference type="EMBL" id="MT142890">
    <property type="protein sequence ID" value="QJA90092.1"/>
    <property type="molecule type" value="Genomic_DNA"/>
</dbReference>
<dbReference type="Gene3D" id="2.60.120.200">
    <property type="match status" value="1"/>
</dbReference>
<gene>
    <name evidence="1" type="ORF">MM415B02451_0006</name>
</gene>
<dbReference type="SUPFAM" id="SSF49899">
    <property type="entry name" value="Concanavalin A-like lectins/glucanases"/>
    <property type="match status" value="1"/>
</dbReference>
<dbReference type="AlphaFoldDB" id="A0A6M3L8H0"/>
<dbReference type="InterPro" id="IPR013320">
    <property type="entry name" value="ConA-like_dom_sf"/>
</dbReference>
<proteinExistence type="predicted"/>
<name>A0A6M3L8H0_9ZZZZ</name>
<reference evidence="1" key="1">
    <citation type="submission" date="2020-03" db="EMBL/GenBank/DDBJ databases">
        <title>The deep terrestrial virosphere.</title>
        <authorList>
            <person name="Holmfeldt K."/>
            <person name="Nilsson E."/>
            <person name="Simone D."/>
            <person name="Lopez-Fernandez M."/>
            <person name="Wu X."/>
            <person name="de Brujin I."/>
            <person name="Lundin D."/>
            <person name="Andersson A."/>
            <person name="Bertilsson S."/>
            <person name="Dopson M."/>
        </authorList>
    </citation>
    <scope>NUCLEOTIDE SEQUENCE</scope>
    <source>
        <strain evidence="1">MM415B02451</strain>
    </source>
</reference>
<organism evidence="1">
    <name type="scientific">viral metagenome</name>
    <dbReference type="NCBI Taxonomy" id="1070528"/>
    <lineage>
        <taxon>unclassified sequences</taxon>
        <taxon>metagenomes</taxon>
        <taxon>organismal metagenomes</taxon>
    </lineage>
</organism>